<dbReference type="GeneID" id="59149032"/>
<dbReference type="GO" id="GO:0097367">
    <property type="term" value="F:carbohydrate derivative binding"/>
    <property type="evidence" value="ECO:0007669"/>
    <property type="project" value="InterPro"/>
</dbReference>
<evidence type="ECO:0000256" key="2">
    <source>
        <dbReference type="ARBA" id="ARBA00023235"/>
    </source>
</evidence>
<dbReference type="CDD" id="cd05637">
    <property type="entry name" value="SIS_PGI_PMI_2"/>
    <property type="match status" value="1"/>
</dbReference>
<evidence type="ECO:0000313" key="5">
    <source>
        <dbReference type="Proteomes" id="UP000594121"/>
    </source>
</evidence>
<comment type="similarity">
    <text evidence="1">Belongs to the PGI/PMI family.</text>
</comment>
<organism evidence="4 5">
    <name type="scientific">Infirmifilum lucidum</name>
    <dbReference type="NCBI Taxonomy" id="2776706"/>
    <lineage>
        <taxon>Archaea</taxon>
        <taxon>Thermoproteota</taxon>
        <taxon>Thermoprotei</taxon>
        <taxon>Thermofilales</taxon>
        <taxon>Thermofilaceae</taxon>
        <taxon>Infirmifilum</taxon>
    </lineage>
</organism>
<dbReference type="RefSeq" id="WP_192819598.1">
    <property type="nucleotide sequence ID" value="NZ_CP062310.1"/>
</dbReference>
<dbReference type="InterPro" id="IPR046348">
    <property type="entry name" value="SIS_dom_sf"/>
</dbReference>
<dbReference type="GO" id="GO:0004347">
    <property type="term" value="F:glucose-6-phosphate isomerase activity"/>
    <property type="evidence" value="ECO:0007669"/>
    <property type="project" value="InterPro"/>
</dbReference>
<dbReference type="GO" id="GO:1901135">
    <property type="term" value="P:carbohydrate derivative metabolic process"/>
    <property type="evidence" value="ECO:0007669"/>
    <property type="project" value="InterPro"/>
</dbReference>
<dbReference type="Proteomes" id="UP000594121">
    <property type="component" value="Chromosome"/>
</dbReference>
<dbReference type="EMBL" id="CP062310">
    <property type="protein sequence ID" value="QOJ79626.1"/>
    <property type="molecule type" value="Genomic_DNA"/>
</dbReference>
<dbReference type="PROSITE" id="PS51464">
    <property type="entry name" value="SIS"/>
    <property type="match status" value="1"/>
</dbReference>
<dbReference type="InParanoid" id="A0A7L9FL83"/>
<proteinExistence type="inferred from homology"/>
<dbReference type="CDD" id="cd05017">
    <property type="entry name" value="SIS_PGI_PMI_1"/>
    <property type="match status" value="1"/>
</dbReference>
<keyword evidence="5" id="KW-1185">Reference proteome</keyword>
<sequence>MEEVYRLISPNARQLDNSGMLLHVLGMPRSILEGLEKYGEESGRILVYEPEKIKGVVVSGMGGSFISGLFLYDLLSDRASKPILLNRDAKLPSFVDKNYLLVTVSYSGNTEETLRVYLEGYRRGTPIVAITSGGEMAAVSDRLGVPLLRLPPNVPPRAAFPYITAALASILEIITGVSVLEELRQAAEDLEKSLEASLGEGVAVARLLRDDVKSGLTPLVYGYSPYLSPAYRFKTQMNENAKVHAFFGELPEANHNEIMGWGGPLGRFTVSIIRGREEPEYMRARIEFLEGVLKKNGVPLYNLYGEGGSRASELLSLVFKVDVASVVLALLLGIDPTPVGTITELKGYLESRVSYSLSREIGV</sequence>
<dbReference type="GO" id="GO:0005975">
    <property type="term" value="P:carbohydrate metabolic process"/>
    <property type="evidence" value="ECO:0007669"/>
    <property type="project" value="InterPro"/>
</dbReference>
<dbReference type="SUPFAM" id="SSF53697">
    <property type="entry name" value="SIS domain"/>
    <property type="match status" value="1"/>
</dbReference>
<evidence type="ECO:0000256" key="1">
    <source>
        <dbReference type="ARBA" id="ARBA00010523"/>
    </source>
</evidence>
<dbReference type="InterPro" id="IPR035484">
    <property type="entry name" value="SIS_PGI/PMI_1"/>
</dbReference>
<feature type="domain" description="SIS" evidence="3">
    <location>
        <begin position="46"/>
        <end position="183"/>
    </location>
</feature>
<dbReference type="FunCoup" id="A0A7L9FL83">
    <property type="interactions" value="57"/>
</dbReference>
<accession>A0A7L9FL83</accession>
<dbReference type="AlphaFoldDB" id="A0A7L9FL83"/>
<evidence type="ECO:0000259" key="3">
    <source>
        <dbReference type="PROSITE" id="PS51464"/>
    </source>
</evidence>
<dbReference type="Pfam" id="PF10432">
    <property type="entry name" value="bact-PGI_C"/>
    <property type="match status" value="1"/>
</dbReference>
<evidence type="ECO:0000313" key="4">
    <source>
        <dbReference type="EMBL" id="QOJ79626.1"/>
    </source>
</evidence>
<gene>
    <name evidence="4" type="ORF">IG193_04010</name>
</gene>
<dbReference type="GO" id="GO:0004476">
    <property type="term" value="F:mannose-6-phosphate isomerase activity"/>
    <property type="evidence" value="ECO:0007669"/>
    <property type="project" value="InterPro"/>
</dbReference>
<name>A0A7L9FL83_9CREN</name>
<dbReference type="KEGG" id="thel:IG193_04010"/>
<dbReference type="Gene3D" id="3.40.50.10490">
    <property type="entry name" value="Glucose-6-phosphate isomerase like protein, domain 1"/>
    <property type="match status" value="2"/>
</dbReference>
<protein>
    <submittedName>
        <fullName evidence="4">Bifunctional phosphoglucose/phosphomannose isomerase</fullName>
    </submittedName>
</protein>
<reference evidence="4 5" key="1">
    <citation type="submission" date="2020-10" db="EMBL/GenBank/DDBJ databases">
        <title>Thermofilum lucidum 3507LT sp. nov. a novel member of Thermofilaceae family isolated from Chile hot spring, and proposal of description order Thermofilales.</title>
        <authorList>
            <person name="Zayulina K.S."/>
            <person name="Elcheninov A.G."/>
            <person name="Toshchakov S.V."/>
            <person name="Kublanov I.V."/>
        </authorList>
    </citation>
    <scope>NUCLEOTIDE SEQUENCE [LARGE SCALE GENOMIC DNA]</scope>
    <source>
        <strain evidence="4 5">3507LT</strain>
    </source>
</reference>
<keyword evidence="2 4" id="KW-0413">Isomerase</keyword>
<dbReference type="InterPro" id="IPR019490">
    <property type="entry name" value="Glu6P/Mann6P_isomerase_C"/>
</dbReference>
<dbReference type="InterPro" id="IPR001347">
    <property type="entry name" value="SIS_dom"/>
</dbReference>
<dbReference type="NCBIfam" id="TIGR02128">
    <property type="entry name" value="G6PI_arch"/>
    <property type="match status" value="1"/>
</dbReference>